<keyword evidence="2 3" id="KW-0143">Chaperone</keyword>
<reference evidence="4" key="2">
    <citation type="submission" date="2023-01" db="EMBL/GenBank/DDBJ databases">
        <authorList>
            <person name="Sun Q."/>
            <person name="Evtushenko L."/>
        </authorList>
    </citation>
    <scope>NUCLEOTIDE SEQUENCE</scope>
    <source>
        <strain evidence="4">VKM B-2555</strain>
    </source>
</reference>
<dbReference type="HAMAP" id="MF_01384">
    <property type="entry name" value="UreD"/>
    <property type="match status" value="1"/>
</dbReference>
<evidence type="ECO:0000313" key="4">
    <source>
        <dbReference type="EMBL" id="GLK75038.1"/>
    </source>
</evidence>
<accession>A0A9W6JGC9</accession>
<reference evidence="4" key="1">
    <citation type="journal article" date="2014" name="Int. J. Syst. Evol. Microbiol.">
        <title>Complete genome sequence of Corynebacterium casei LMG S-19264T (=DSM 44701T), isolated from a smear-ripened cheese.</title>
        <authorList>
            <consortium name="US DOE Joint Genome Institute (JGI-PGF)"/>
            <person name="Walter F."/>
            <person name="Albersmeier A."/>
            <person name="Kalinowski J."/>
            <person name="Ruckert C."/>
        </authorList>
    </citation>
    <scope>NUCLEOTIDE SEQUENCE</scope>
    <source>
        <strain evidence="4">VKM B-2555</strain>
    </source>
</reference>
<dbReference type="RefSeq" id="WP_271203016.1">
    <property type="nucleotide sequence ID" value="NZ_BSFK01000004.1"/>
</dbReference>
<sequence>MTRPLDLSGETASGRHRRAELTFALGGGRSALVHQVTPYPFHVTRPFALDRARPDLATLYLQSASGGIYRADQLDLSLTVKVGAAAHLTSQAATVVHDTGALPARQSATITVGENAFAALTLDPLVLFPGAELSSVTEIRLGAGALAIVADGVAWHDFSGEDRPFGRLTAETAVYGPDGRLLLRDRSEVRGAELIGERSLLGPDAGAYGAVWLLGPPEKLPDPETLEAALDAVGVRAGASPLPNGAGLGLRLIAANGGRITRAVEAAFTLGVEAMLGFAPARRRK</sequence>
<keyword evidence="5" id="KW-1185">Reference proteome</keyword>
<comment type="subcellular location">
    <subcellularLocation>
        <location evidence="3">Cytoplasm</location>
    </subcellularLocation>
</comment>
<proteinExistence type="inferred from homology"/>
<evidence type="ECO:0000256" key="3">
    <source>
        <dbReference type="HAMAP-Rule" id="MF_01384"/>
    </source>
</evidence>
<comment type="subunit">
    <text evidence="3">UreD, UreF and UreG form a complex that acts as a GTP-hydrolysis-dependent molecular chaperone, activating the urease apoprotein by helping to assemble the nickel containing metallocenter of UreC. The UreE protein probably delivers the nickel.</text>
</comment>
<organism evidence="4 5">
    <name type="scientific">Methylopila jiangsuensis</name>
    <dbReference type="NCBI Taxonomy" id="586230"/>
    <lineage>
        <taxon>Bacteria</taxon>
        <taxon>Pseudomonadati</taxon>
        <taxon>Pseudomonadota</taxon>
        <taxon>Alphaproteobacteria</taxon>
        <taxon>Hyphomicrobiales</taxon>
        <taxon>Methylopilaceae</taxon>
        <taxon>Methylopila</taxon>
    </lineage>
</organism>
<dbReference type="GO" id="GO:0005737">
    <property type="term" value="C:cytoplasm"/>
    <property type="evidence" value="ECO:0007669"/>
    <property type="project" value="UniProtKB-SubCell"/>
</dbReference>
<protein>
    <recommendedName>
        <fullName evidence="3">Urease accessory protein UreD</fullName>
    </recommendedName>
</protein>
<evidence type="ECO:0000256" key="1">
    <source>
        <dbReference type="ARBA" id="ARBA00007177"/>
    </source>
</evidence>
<keyword evidence="3" id="KW-0996">Nickel insertion</keyword>
<keyword evidence="3" id="KW-0963">Cytoplasm</keyword>
<dbReference type="Pfam" id="PF01774">
    <property type="entry name" value="UreD"/>
    <property type="match status" value="1"/>
</dbReference>
<dbReference type="AlphaFoldDB" id="A0A9W6JGC9"/>
<comment type="caution">
    <text evidence="4">The sequence shown here is derived from an EMBL/GenBank/DDBJ whole genome shotgun (WGS) entry which is preliminary data.</text>
</comment>
<comment type="similarity">
    <text evidence="1 3">Belongs to the UreD family.</text>
</comment>
<dbReference type="Proteomes" id="UP001143364">
    <property type="component" value="Unassembled WGS sequence"/>
</dbReference>
<name>A0A9W6JGC9_9HYPH</name>
<dbReference type="PANTHER" id="PTHR33643:SF1">
    <property type="entry name" value="UREASE ACCESSORY PROTEIN D"/>
    <property type="match status" value="1"/>
</dbReference>
<dbReference type="PANTHER" id="PTHR33643">
    <property type="entry name" value="UREASE ACCESSORY PROTEIN D"/>
    <property type="match status" value="1"/>
</dbReference>
<evidence type="ECO:0000256" key="2">
    <source>
        <dbReference type="ARBA" id="ARBA00023186"/>
    </source>
</evidence>
<dbReference type="InterPro" id="IPR002669">
    <property type="entry name" value="UreD"/>
</dbReference>
<dbReference type="EMBL" id="BSFK01000004">
    <property type="protein sequence ID" value="GLK75038.1"/>
    <property type="molecule type" value="Genomic_DNA"/>
</dbReference>
<gene>
    <name evidence="4" type="primary">ureD_1</name>
    <name evidence="3" type="synonym">ureD</name>
    <name evidence="4" type="ORF">GCM10008171_02920</name>
</gene>
<evidence type="ECO:0000313" key="5">
    <source>
        <dbReference type="Proteomes" id="UP001143364"/>
    </source>
</evidence>
<comment type="function">
    <text evidence="3">Required for maturation of urease via the functional incorporation of the urease nickel metallocenter.</text>
</comment>
<dbReference type="GO" id="GO:0016151">
    <property type="term" value="F:nickel cation binding"/>
    <property type="evidence" value="ECO:0007669"/>
    <property type="project" value="UniProtKB-UniRule"/>
</dbReference>